<comment type="caution">
    <text evidence="3">The sequence shown here is derived from an EMBL/GenBank/DDBJ whole genome shotgun (WGS) entry which is preliminary data.</text>
</comment>
<dbReference type="RefSeq" id="WP_138855260.1">
    <property type="nucleotide sequence ID" value="NZ_CP040709.1"/>
</dbReference>
<dbReference type="NCBIfam" id="TIGR00654">
    <property type="entry name" value="PhzF_family"/>
    <property type="match status" value="1"/>
</dbReference>
<dbReference type="EMBL" id="JACHHO010000005">
    <property type="protein sequence ID" value="MBB5205742.1"/>
    <property type="molecule type" value="Genomic_DNA"/>
</dbReference>
<organism evidence="3 4">
    <name type="scientific">Inhella inkyongensis</name>
    <dbReference type="NCBI Taxonomy" id="392593"/>
    <lineage>
        <taxon>Bacteria</taxon>
        <taxon>Pseudomonadati</taxon>
        <taxon>Pseudomonadota</taxon>
        <taxon>Betaproteobacteria</taxon>
        <taxon>Burkholderiales</taxon>
        <taxon>Sphaerotilaceae</taxon>
        <taxon>Inhella</taxon>
    </lineage>
</organism>
<comment type="similarity">
    <text evidence="1">Belongs to the PhzF family.</text>
</comment>
<dbReference type="GO" id="GO:0005737">
    <property type="term" value="C:cytoplasm"/>
    <property type="evidence" value="ECO:0007669"/>
    <property type="project" value="TreeGrafter"/>
</dbReference>
<dbReference type="Proteomes" id="UP000554837">
    <property type="component" value="Unassembled WGS sequence"/>
</dbReference>
<dbReference type="PIRSF" id="PIRSF016184">
    <property type="entry name" value="PhzC_PhzF"/>
    <property type="match status" value="1"/>
</dbReference>
<dbReference type="GO" id="GO:0016853">
    <property type="term" value="F:isomerase activity"/>
    <property type="evidence" value="ECO:0007669"/>
    <property type="project" value="TreeGrafter"/>
</dbReference>
<keyword evidence="4" id="KW-1185">Reference proteome</keyword>
<dbReference type="PANTHER" id="PTHR13774">
    <property type="entry name" value="PHENAZINE BIOSYNTHESIS PROTEIN"/>
    <property type="match status" value="1"/>
</dbReference>
<dbReference type="PANTHER" id="PTHR13774:SF32">
    <property type="entry name" value="ANTISENSE-ENHANCING SEQUENCE 1"/>
    <property type="match status" value="1"/>
</dbReference>
<dbReference type="Gene3D" id="3.10.310.10">
    <property type="entry name" value="Diaminopimelate Epimerase, Chain A, domain 1"/>
    <property type="match status" value="2"/>
</dbReference>
<dbReference type="AlphaFoldDB" id="A0A840S801"/>
<accession>A0A840S801</accession>
<dbReference type="Pfam" id="PF02567">
    <property type="entry name" value="PhzC-PhzF"/>
    <property type="match status" value="1"/>
</dbReference>
<evidence type="ECO:0000256" key="2">
    <source>
        <dbReference type="PIRSR" id="PIRSR016184-1"/>
    </source>
</evidence>
<evidence type="ECO:0000313" key="3">
    <source>
        <dbReference type="EMBL" id="MBB5205742.1"/>
    </source>
</evidence>
<reference evidence="3 4" key="1">
    <citation type="submission" date="2020-08" db="EMBL/GenBank/DDBJ databases">
        <title>Genomic Encyclopedia of Type Strains, Phase IV (KMG-IV): sequencing the most valuable type-strain genomes for metagenomic binning, comparative biology and taxonomic classification.</title>
        <authorList>
            <person name="Goeker M."/>
        </authorList>
    </citation>
    <scope>NUCLEOTIDE SEQUENCE [LARGE SCALE GENOMIC DNA]</scope>
    <source>
        <strain evidence="3 4">DSM 23958</strain>
    </source>
</reference>
<evidence type="ECO:0000256" key="1">
    <source>
        <dbReference type="ARBA" id="ARBA00008270"/>
    </source>
</evidence>
<dbReference type="SUPFAM" id="SSF54506">
    <property type="entry name" value="Diaminopimelate epimerase-like"/>
    <property type="match status" value="1"/>
</dbReference>
<evidence type="ECO:0000313" key="4">
    <source>
        <dbReference type="Proteomes" id="UP000554837"/>
    </source>
</evidence>
<dbReference type="OrthoDB" id="9788221at2"/>
<gene>
    <name evidence="3" type="ORF">HNQ51_003069</name>
</gene>
<feature type="active site" evidence="2">
    <location>
        <position position="46"/>
    </location>
</feature>
<sequence>MKRRFFEVDVFASEALRGNPLAVVVDAQGLSDAQMQDLARWTNFSETSFILPPTDARADYWVRIFTPGGELPFAGHPTLGTAYAYLASGAQPRQAGCLVQQCGVGLVRVKLQGPGRFAFDAPPLKRQGAVTGSERQQALDSLGLQSVLDLQWVDNGQGWMAARLDTAEQVLALRPDFQRMRGLKLGVIAPHAKGADADFEVRAFVPALGIPEDPVTGGLQASLARWLIPAGLAPDHYVAAQGAALGRAGRVSVDREGDAIWIGGQVLPVVEGLLTL</sequence>
<name>A0A840S801_9BURK</name>
<protein>
    <submittedName>
        <fullName evidence="3">PhzF family phenazine biosynthesis protein</fullName>
    </submittedName>
</protein>
<proteinExistence type="inferred from homology"/>
<dbReference type="InterPro" id="IPR003719">
    <property type="entry name" value="Phenazine_PhzF-like"/>
</dbReference>